<dbReference type="GeneID" id="26906117"/>
<evidence type="ECO:0000313" key="3">
    <source>
        <dbReference type="Proteomes" id="UP000037923"/>
    </source>
</evidence>
<dbReference type="RefSeq" id="XP_015657129.1">
    <property type="nucleotide sequence ID" value="XM_015803995.1"/>
</dbReference>
<evidence type="ECO:0000256" key="1">
    <source>
        <dbReference type="SAM" id="Phobius"/>
    </source>
</evidence>
<organism evidence="2 3">
    <name type="scientific">Leptomonas pyrrhocoris</name>
    <name type="common">Firebug parasite</name>
    <dbReference type="NCBI Taxonomy" id="157538"/>
    <lineage>
        <taxon>Eukaryota</taxon>
        <taxon>Discoba</taxon>
        <taxon>Euglenozoa</taxon>
        <taxon>Kinetoplastea</taxon>
        <taxon>Metakinetoplastina</taxon>
        <taxon>Trypanosomatida</taxon>
        <taxon>Trypanosomatidae</taxon>
        <taxon>Leishmaniinae</taxon>
        <taxon>Leptomonas</taxon>
    </lineage>
</organism>
<dbReference type="EMBL" id="LGTL01000012">
    <property type="protein sequence ID" value="KPA78690.1"/>
    <property type="molecule type" value="Genomic_DNA"/>
</dbReference>
<feature type="transmembrane region" description="Helical" evidence="1">
    <location>
        <begin position="20"/>
        <end position="42"/>
    </location>
</feature>
<gene>
    <name evidence="2" type="ORF">ABB37_05827</name>
</gene>
<proteinExistence type="predicted"/>
<keyword evidence="1" id="KW-0812">Transmembrane</keyword>
<sequence length="64" mass="6944">MFPSASLTVFVRRLAALAYTRVLVCVCMCVCLSLTSPLFFLLPTLSSLRCRVSASLTASSEVLK</sequence>
<protein>
    <recommendedName>
        <fullName evidence="4">Transmembrane protein</fullName>
    </recommendedName>
</protein>
<name>A0A0M9FYF5_LEPPY</name>
<dbReference type="AlphaFoldDB" id="A0A0M9FYF5"/>
<keyword evidence="3" id="KW-1185">Reference proteome</keyword>
<evidence type="ECO:0008006" key="4">
    <source>
        <dbReference type="Google" id="ProtNLM"/>
    </source>
</evidence>
<accession>A0A0M9FYF5</accession>
<dbReference type="VEuPathDB" id="TriTrypDB:LpyrH10_12_0050"/>
<comment type="caution">
    <text evidence="2">The sequence shown here is derived from an EMBL/GenBank/DDBJ whole genome shotgun (WGS) entry which is preliminary data.</text>
</comment>
<keyword evidence="1" id="KW-0472">Membrane</keyword>
<evidence type="ECO:0000313" key="2">
    <source>
        <dbReference type="EMBL" id="KPA78690.1"/>
    </source>
</evidence>
<keyword evidence="1" id="KW-1133">Transmembrane helix</keyword>
<dbReference type="Proteomes" id="UP000037923">
    <property type="component" value="Unassembled WGS sequence"/>
</dbReference>
<reference evidence="2 3" key="1">
    <citation type="submission" date="2015-07" db="EMBL/GenBank/DDBJ databases">
        <title>High-quality genome of monoxenous trypanosomatid Leptomonas pyrrhocoris.</title>
        <authorList>
            <person name="Flegontov P."/>
            <person name="Butenko A."/>
            <person name="Firsov S."/>
            <person name="Vlcek C."/>
            <person name="Logacheva M.D."/>
            <person name="Field M."/>
            <person name="Filatov D."/>
            <person name="Flegontova O."/>
            <person name="Gerasimov E."/>
            <person name="Jackson A.P."/>
            <person name="Kelly S."/>
            <person name="Opperdoes F."/>
            <person name="O'Reilly A."/>
            <person name="Votypka J."/>
            <person name="Yurchenko V."/>
            <person name="Lukes J."/>
        </authorList>
    </citation>
    <scope>NUCLEOTIDE SEQUENCE [LARGE SCALE GENOMIC DNA]</scope>
    <source>
        <strain evidence="2">H10</strain>
    </source>
</reference>